<dbReference type="EMBL" id="FNPE01000002">
    <property type="protein sequence ID" value="SDY03470.1"/>
    <property type="molecule type" value="Genomic_DNA"/>
</dbReference>
<dbReference type="GO" id="GO:0043683">
    <property type="term" value="P:type IV pilus assembly"/>
    <property type="evidence" value="ECO:0007669"/>
    <property type="project" value="InterPro"/>
</dbReference>
<keyword evidence="1" id="KW-0812">Transmembrane</keyword>
<dbReference type="InterPro" id="IPR031982">
    <property type="entry name" value="PilE-like"/>
</dbReference>
<dbReference type="SUPFAM" id="SSF54523">
    <property type="entry name" value="Pili subunits"/>
    <property type="match status" value="1"/>
</dbReference>
<reference evidence="2 3" key="1">
    <citation type="submission" date="2016-10" db="EMBL/GenBank/DDBJ databases">
        <authorList>
            <person name="de Groot N.N."/>
        </authorList>
    </citation>
    <scope>NUCLEOTIDE SEQUENCE [LARGE SCALE GENOMIC DNA]</scope>
    <source>
        <strain evidence="2 3">LMG 24775</strain>
    </source>
</reference>
<dbReference type="Proteomes" id="UP000183417">
    <property type="component" value="Unassembled WGS sequence"/>
</dbReference>
<dbReference type="RefSeq" id="WP_074921032.1">
    <property type="nucleotide sequence ID" value="NZ_CP141274.1"/>
</dbReference>
<dbReference type="AlphaFoldDB" id="A0A1H3GK83"/>
<protein>
    <submittedName>
        <fullName evidence="2">Type IV pilus assembly protein PilE</fullName>
    </submittedName>
</protein>
<evidence type="ECO:0000313" key="2">
    <source>
        <dbReference type="EMBL" id="SDY03470.1"/>
    </source>
</evidence>
<dbReference type="GeneID" id="94690810"/>
<feature type="transmembrane region" description="Helical" evidence="1">
    <location>
        <begin position="12"/>
        <end position="32"/>
    </location>
</feature>
<organism evidence="2 3">
    <name type="scientific">Delftia lacustris</name>
    <dbReference type="NCBI Taxonomy" id="558537"/>
    <lineage>
        <taxon>Bacteria</taxon>
        <taxon>Pseudomonadati</taxon>
        <taxon>Pseudomonadota</taxon>
        <taxon>Betaproteobacteria</taxon>
        <taxon>Burkholderiales</taxon>
        <taxon>Comamonadaceae</taxon>
        <taxon>Delftia</taxon>
    </lineage>
</organism>
<keyword evidence="1" id="KW-1133">Transmembrane helix</keyword>
<dbReference type="Gene3D" id="3.30.700.10">
    <property type="entry name" value="Glycoprotein, Type 4 Pilin"/>
    <property type="match status" value="1"/>
</dbReference>
<evidence type="ECO:0000313" key="3">
    <source>
        <dbReference type="Proteomes" id="UP000183417"/>
    </source>
</evidence>
<proteinExistence type="predicted"/>
<evidence type="ECO:0000256" key="1">
    <source>
        <dbReference type="SAM" id="Phobius"/>
    </source>
</evidence>
<gene>
    <name evidence="2" type="ORF">SAMN05421547_102243</name>
</gene>
<dbReference type="Pfam" id="PF07963">
    <property type="entry name" value="N_methyl"/>
    <property type="match status" value="1"/>
</dbReference>
<dbReference type="Pfam" id="PF16732">
    <property type="entry name" value="ComP_DUS"/>
    <property type="match status" value="1"/>
</dbReference>
<dbReference type="InterPro" id="IPR045584">
    <property type="entry name" value="Pilin-like"/>
</dbReference>
<sequence>MRRPQSPGFTLIELMIVVAVIVILGTVAVPSYNEYIRAVHRADARAGLLQAQQWLERAATANGTYPTELPADLTWAHDSSKRYTIDFLSTSGHDDDTYTLIATRRGSQFGDRCGDFTLTHTGERDALGLGVNTTAVECWGR</sequence>
<dbReference type="NCBIfam" id="TIGR02532">
    <property type="entry name" value="IV_pilin_GFxxxE"/>
    <property type="match status" value="1"/>
</dbReference>
<keyword evidence="1" id="KW-0472">Membrane</keyword>
<dbReference type="InterPro" id="IPR012902">
    <property type="entry name" value="N_methyl_site"/>
</dbReference>
<accession>A0A1H3GK83</accession>
<name>A0A1H3GK83_9BURK</name>